<evidence type="ECO:0000313" key="2">
    <source>
        <dbReference type="EMBL" id="CSC04837.1"/>
    </source>
</evidence>
<sequence length="221" mass="25079">MLSSLFHGFRLQPILEVSSDGAVVSHSFEVLSTPKEKSVTIDELFSFLPVSIHRSLIITQVSLFSRMDCNYFINIPVSLWLDSEFVDSLCAYRLNNLSFEIQDSYKLLSLTKIEIGLVSQSIKKFKELGSQVWIDDINEEYYDISILLGVTGVKLDKKFVWNSPMLVEVIKDFHELGLVVLAEGVENINVLNRLVSSHIDYVQGFLWPEINISLDGNLTTI</sequence>
<proteinExistence type="predicted"/>
<dbReference type="SUPFAM" id="SSF141868">
    <property type="entry name" value="EAL domain-like"/>
    <property type="match status" value="1"/>
</dbReference>
<dbReference type="Proteomes" id="UP000046067">
    <property type="component" value="Unassembled WGS sequence"/>
</dbReference>
<dbReference type="GO" id="GO:0071111">
    <property type="term" value="F:cyclic-guanylate-specific phosphodiesterase activity"/>
    <property type="evidence" value="ECO:0007669"/>
    <property type="project" value="InterPro"/>
</dbReference>
<name>A0A655X390_VIBCL</name>
<reference evidence="2 3" key="1">
    <citation type="submission" date="2015-07" db="EMBL/GenBank/DDBJ databases">
        <authorList>
            <consortium name="Pathogen Informatics"/>
        </authorList>
    </citation>
    <scope>NUCLEOTIDE SEQUENCE [LARGE SCALE GENOMIC DNA]</scope>
    <source>
        <strain evidence="2 3">A325</strain>
    </source>
</reference>
<dbReference type="InterPro" id="IPR035919">
    <property type="entry name" value="EAL_sf"/>
</dbReference>
<dbReference type="Gene3D" id="3.20.20.450">
    <property type="entry name" value="EAL domain"/>
    <property type="match status" value="1"/>
</dbReference>
<dbReference type="PROSITE" id="PS50883">
    <property type="entry name" value="EAL"/>
    <property type="match status" value="1"/>
</dbReference>
<dbReference type="Pfam" id="PF00563">
    <property type="entry name" value="EAL"/>
    <property type="match status" value="1"/>
</dbReference>
<dbReference type="InterPro" id="IPR050706">
    <property type="entry name" value="Cyclic-di-GMP_PDE-like"/>
</dbReference>
<organism evidence="2 3">
    <name type="scientific">Vibrio cholerae</name>
    <dbReference type="NCBI Taxonomy" id="666"/>
    <lineage>
        <taxon>Bacteria</taxon>
        <taxon>Pseudomonadati</taxon>
        <taxon>Pseudomonadota</taxon>
        <taxon>Gammaproteobacteria</taxon>
        <taxon>Vibrionales</taxon>
        <taxon>Vibrionaceae</taxon>
        <taxon>Vibrio</taxon>
    </lineage>
</organism>
<dbReference type="PANTHER" id="PTHR33121">
    <property type="entry name" value="CYCLIC DI-GMP PHOSPHODIESTERASE PDEF"/>
    <property type="match status" value="1"/>
</dbReference>
<dbReference type="RefSeq" id="WP_080371469.1">
    <property type="nucleotide sequence ID" value="NZ_CWSO01000008.1"/>
</dbReference>
<dbReference type="InterPro" id="IPR001633">
    <property type="entry name" value="EAL_dom"/>
</dbReference>
<gene>
    <name evidence="2" type="ORF">ERS013201_01655</name>
</gene>
<dbReference type="AlphaFoldDB" id="A0A655X390"/>
<dbReference type="SMART" id="SM00052">
    <property type="entry name" value="EAL"/>
    <property type="match status" value="1"/>
</dbReference>
<dbReference type="PANTHER" id="PTHR33121:SF70">
    <property type="entry name" value="SIGNALING PROTEIN YKOW"/>
    <property type="match status" value="1"/>
</dbReference>
<evidence type="ECO:0000259" key="1">
    <source>
        <dbReference type="PROSITE" id="PS50883"/>
    </source>
</evidence>
<feature type="domain" description="EAL" evidence="1">
    <location>
        <begin position="1"/>
        <end position="221"/>
    </location>
</feature>
<dbReference type="EMBL" id="CWQJ01000008">
    <property type="protein sequence ID" value="CSC04837.1"/>
    <property type="molecule type" value="Genomic_DNA"/>
</dbReference>
<protein>
    <submittedName>
        <fullName evidence="2">Diguanylate cyclase/phosphodiesterase</fullName>
    </submittedName>
</protein>
<accession>A0A655X390</accession>
<evidence type="ECO:0000313" key="3">
    <source>
        <dbReference type="Proteomes" id="UP000046067"/>
    </source>
</evidence>